<sequence>MRLGIGLVVAVVAASLGVSVAVLPVSGLLPAAAGDRAAVELAALPPAGPSIATCAGPVLAAGRDTANASMLADAAPQALTDGAAGGVAPETTTLRAPDVADGAGPTVLTVPPTDGAVTDLAAAGSATVAASDLSGFAASACTRAAMESWIVAGSATTGAADLVVLANPGDVAARVTITVYGATGPAVPAAGAGIVVAAGTQRVVPLAALALGEENPILQITAAEAPVRASLQASLTRILVPGGLDQVGASAVPTEQIVIPGVPVVTAPGTAGESDVVTSLRLLAPAADANASVVILRNGGAGGATSQPQDVALTAGIPLQLDLSGLEVGTYTVVVTASAPVTGAVRAASGFGAGSDFGWFAAADEVTAPALVAVADGPVPQLTLASTSDTAQTVGLTGIDGERTDVTVPAGGSVTVPVTAGAVYRIEPGDDGIRAAVTYATGGAVAGYPVPAGDAAASAITVYPR</sequence>
<evidence type="ECO:0000313" key="1">
    <source>
        <dbReference type="EMBL" id="APZ35896.1"/>
    </source>
</evidence>
<dbReference type="OrthoDB" id="3264966at2"/>
<dbReference type="Proteomes" id="UP000187185">
    <property type="component" value="Chromosome"/>
</dbReference>
<dbReference type="STRING" id="36805.BOH66_12765"/>
<dbReference type="Pfam" id="PF18986">
    <property type="entry name" value="DUF5719"/>
    <property type="match status" value="1"/>
</dbReference>
<reference evidence="1 2" key="1">
    <citation type="submission" date="2016-12" db="EMBL/GenBank/DDBJ databases">
        <title>Complete genome sequence of Microbacterium aurum KACC 15219.</title>
        <authorList>
            <person name="Jung Y."/>
            <person name="Shin J.-H."/>
            <person name="Lee Y.-J."/>
            <person name="Yi H."/>
            <person name="Bahn Y.-S."/>
            <person name="Kim J.F."/>
            <person name="Lee D.-W."/>
        </authorList>
    </citation>
    <scope>NUCLEOTIDE SEQUENCE [LARGE SCALE GENOMIC DNA]</scope>
    <source>
        <strain evidence="1 2">KACC 15219</strain>
    </source>
</reference>
<organism evidence="1 2">
    <name type="scientific">Microbacterium aurum</name>
    <dbReference type="NCBI Taxonomy" id="36805"/>
    <lineage>
        <taxon>Bacteria</taxon>
        <taxon>Bacillati</taxon>
        <taxon>Actinomycetota</taxon>
        <taxon>Actinomycetes</taxon>
        <taxon>Micrococcales</taxon>
        <taxon>Microbacteriaceae</taxon>
        <taxon>Microbacterium</taxon>
    </lineage>
</organism>
<dbReference type="InterPro" id="IPR043777">
    <property type="entry name" value="DUF5719"/>
</dbReference>
<dbReference type="AlphaFoldDB" id="A0A1P8UCL9"/>
<proteinExistence type="predicted"/>
<gene>
    <name evidence="1" type="ORF">BOH66_12765</name>
</gene>
<protein>
    <submittedName>
        <fullName evidence="1">Large extracellular alpha-helical protein</fullName>
    </submittedName>
</protein>
<dbReference type="KEGG" id="maur:BOH66_12765"/>
<dbReference type="EMBL" id="CP018762">
    <property type="protein sequence ID" value="APZ35896.1"/>
    <property type="molecule type" value="Genomic_DNA"/>
</dbReference>
<accession>A0A1P8UCL9</accession>
<name>A0A1P8UCL9_9MICO</name>
<evidence type="ECO:0000313" key="2">
    <source>
        <dbReference type="Proteomes" id="UP000187185"/>
    </source>
</evidence>
<keyword evidence="2" id="KW-1185">Reference proteome</keyword>